<proteinExistence type="predicted"/>
<reference evidence="3" key="1">
    <citation type="journal article" date="2019" name="Nat. Commun.">
        <title>The genome of broomcorn millet.</title>
        <authorList>
            <person name="Zou C."/>
            <person name="Miki D."/>
            <person name="Li D."/>
            <person name="Tang Q."/>
            <person name="Xiao L."/>
            <person name="Rajput S."/>
            <person name="Deng P."/>
            <person name="Jia W."/>
            <person name="Huang R."/>
            <person name="Zhang M."/>
            <person name="Sun Y."/>
            <person name="Hu J."/>
            <person name="Fu X."/>
            <person name="Schnable P.S."/>
            <person name="Li F."/>
            <person name="Zhang H."/>
            <person name="Feng B."/>
            <person name="Zhu X."/>
            <person name="Liu R."/>
            <person name="Schnable J.C."/>
            <person name="Zhu J.-K."/>
            <person name="Zhang H."/>
        </authorList>
    </citation>
    <scope>NUCLEOTIDE SEQUENCE [LARGE SCALE GENOMIC DNA]</scope>
</reference>
<organism evidence="2 3">
    <name type="scientific">Panicum miliaceum</name>
    <name type="common">Proso millet</name>
    <name type="synonym">Broomcorn millet</name>
    <dbReference type="NCBI Taxonomy" id="4540"/>
    <lineage>
        <taxon>Eukaryota</taxon>
        <taxon>Viridiplantae</taxon>
        <taxon>Streptophyta</taxon>
        <taxon>Embryophyta</taxon>
        <taxon>Tracheophyta</taxon>
        <taxon>Spermatophyta</taxon>
        <taxon>Magnoliopsida</taxon>
        <taxon>Liliopsida</taxon>
        <taxon>Poales</taxon>
        <taxon>Poaceae</taxon>
        <taxon>PACMAD clade</taxon>
        <taxon>Panicoideae</taxon>
        <taxon>Panicodae</taxon>
        <taxon>Paniceae</taxon>
        <taxon>Panicinae</taxon>
        <taxon>Panicum</taxon>
        <taxon>Panicum sect. Panicum</taxon>
    </lineage>
</organism>
<dbReference type="PANTHER" id="PTHR47481:SF41">
    <property type="entry name" value="COPIA-LIKE POLYPROTEIN_RETROTRANSPOSON"/>
    <property type="match status" value="1"/>
</dbReference>
<dbReference type="OrthoDB" id="681077at2759"/>
<dbReference type="Pfam" id="PF14223">
    <property type="entry name" value="Retrotran_gag_2"/>
    <property type="match status" value="1"/>
</dbReference>
<accession>A0A3L6TWF4</accession>
<protein>
    <recommendedName>
        <fullName evidence="4">Retrotransposon gag domain-containing protein</fullName>
    </recommendedName>
</protein>
<dbReference type="EMBL" id="PQIB02000001">
    <property type="protein sequence ID" value="RLN43044.1"/>
    <property type="molecule type" value="Genomic_DNA"/>
</dbReference>
<evidence type="ECO:0000313" key="2">
    <source>
        <dbReference type="EMBL" id="RLN43044.1"/>
    </source>
</evidence>
<dbReference type="AlphaFoldDB" id="A0A3L6TWF4"/>
<evidence type="ECO:0000313" key="3">
    <source>
        <dbReference type="Proteomes" id="UP000275267"/>
    </source>
</evidence>
<feature type="compositionally biased region" description="Pro residues" evidence="1">
    <location>
        <begin position="244"/>
        <end position="254"/>
    </location>
</feature>
<dbReference type="STRING" id="4540.A0A3L6TWF4"/>
<feature type="compositionally biased region" description="Polar residues" evidence="1">
    <location>
        <begin position="391"/>
        <end position="403"/>
    </location>
</feature>
<name>A0A3L6TWF4_PANMI</name>
<feature type="region of interest" description="Disordered" evidence="1">
    <location>
        <begin position="237"/>
        <end position="302"/>
    </location>
</feature>
<evidence type="ECO:0000256" key="1">
    <source>
        <dbReference type="SAM" id="MobiDB-lite"/>
    </source>
</evidence>
<comment type="caution">
    <text evidence="2">The sequence shown here is derived from an EMBL/GenBank/DDBJ whole genome shotgun (WGS) entry which is preliminary data.</text>
</comment>
<sequence>MASSPSSSSSAPSGNPFWSLSHGAPPPAATIAVLNIHGYVPVTLDMDEANFRQWRTFFELTFQKFSLDSHIDGSLDAALMRHDAEWLQIDASIVSWLYSTVDKSIMDVVYAPRNSAFDVWTAINGLFLDNSLQRAVYTQQEFHSLYQGDMSIRGYCGRLKKLSDTLRDVGAAVTDQALVINTLRGLNSKFSQAITVLGAQRPPPTFLYTRSYLMQEEKRIEHSMKMEAQTALLAAGSTSNFSKPPTPPQPPSQPPSGGNDRRKKRKAYDSRNRGPNNGASGNGNGNGSRPHTSPSPSAPPHWASSYNPWTGVVQAWPLNAWRPQQPSVLGSRPGVSPPQAMAVLSAPTPPADNFSYPGNTSLVPSALFSALHGMQAQQPAGGGGDWFLDTGASTHMASNAGSSHQDDSSPM</sequence>
<keyword evidence="3" id="KW-1185">Reference proteome</keyword>
<dbReference type="Proteomes" id="UP000275267">
    <property type="component" value="Unassembled WGS sequence"/>
</dbReference>
<feature type="region of interest" description="Disordered" evidence="1">
    <location>
        <begin position="376"/>
        <end position="411"/>
    </location>
</feature>
<evidence type="ECO:0008006" key="4">
    <source>
        <dbReference type="Google" id="ProtNLM"/>
    </source>
</evidence>
<gene>
    <name evidence="2" type="ORF">C2845_PM01G14150</name>
</gene>
<dbReference type="PANTHER" id="PTHR47481">
    <property type="match status" value="1"/>
</dbReference>
<feature type="compositionally biased region" description="Low complexity" evidence="1">
    <location>
        <begin position="287"/>
        <end position="302"/>
    </location>
</feature>